<dbReference type="NCBIfam" id="TIGR03625">
    <property type="entry name" value="L3_bact"/>
    <property type="match status" value="1"/>
</dbReference>
<dbReference type="EMBL" id="GG745329">
    <property type="protein sequence ID" value="KNE55223.1"/>
    <property type="molecule type" value="Genomic_DNA"/>
</dbReference>
<evidence type="ECO:0000256" key="1">
    <source>
        <dbReference type="ARBA" id="ARBA00006540"/>
    </source>
</evidence>
<reference evidence="6 7" key="1">
    <citation type="submission" date="2009-11" db="EMBL/GenBank/DDBJ databases">
        <title>Annotation of Allomyces macrogynus ATCC 38327.</title>
        <authorList>
            <consortium name="The Broad Institute Genome Sequencing Platform"/>
            <person name="Russ C."/>
            <person name="Cuomo C."/>
            <person name="Burger G."/>
            <person name="Gray M.W."/>
            <person name="Holland P.W.H."/>
            <person name="King N."/>
            <person name="Lang F.B.F."/>
            <person name="Roger A.J."/>
            <person name="Ruiz-Trillo I."/>
            <person name="Young S.K."/>
            <person name="Zeng Q."/>
            <person name="Gargeya S."/>
            <person name="Fitzgerald M."/>
            <person name="Haas B."/>
            <person name="Abouelleil A."/>
            <person name="Alvarado L."/>
            <person name="Arachchi H.M."/>
            <person name="Berlin A."/>
            <person name="Chapman S.B."/>
            <person name="Gearin G."/>
            <person name="Goldberg J."/>
            <person name="Griggs A."/>
            <person name="Gujja S."/>
            <person name="Hansen M."/>
            <person name="Heiman D."/>
            <person name="Howarth C."/>
            <person name="Larimer J."/>
            <person name="Lui A."/>
            <person name="MacDonald P.J.P."/>
            <person name="McCowen C."/>
            <person name="Montmayeur A."/>
            <person name="Murphy C."/>
            <person name="Neiman D."/>
            <person name="Pearson M."/>
            <person name="Priest M."/>
            <person name="Roberts A."/>
            <person name="Saif S."/>
            <person name="Shea T."/>
            <person name="Sisk P."/>
            <person name="Stolte C."/>
            <person name="Sykes S."/>
            <person name="Wortman J."/>
            <person name="Nusbaum C."/>
            <person name="Birren B."/>
        </authorList>
    </citation>
    <scope>NUCLEOTIDE SEQUENCE [LARGE SCALE GENOMIC DNA]</scope>
    <source>
        <strain evidence="6 7">ATCC 38327</strain>
    </source>
</reference>
<keyword evidence="2 6" id="KW-0689">Ribosomal protein</keyword>
<evidence type="ECO:0000256" key="3">
    <source>
        <dbReference type="ARBA" id="ARBA00023274"/>
    </source>
</evidence>
<keyword evidence="3" id="KW-0687">Ribonucleoprotein</keyword>
<dbReference type="OrthoDB" id="274683at2759"/>
<evidence type="ECO:0000313" key="7">
    <source>
        <dbReference type="Proteomes" id="UP000054350"/>
    </source>
</evidence>
<dbReference type="InterPro" id="IPR019927">
    <property type="entry name" value="Ribosomal_uL3_bac/org-type"/>
</dbReference>
<dbReference type="Gene3D" id="3.30.160.810">
    <property type="match status" value="1"/>
</dbReference>
<dbReference type="Pfam" id="PF00297">
    <property type="entry name" value="Ribosomal_L3"/>
    <property type="match status" value="1"/>
</dbReference>
<evidence type="ECO:0000256" key="2">
    <source>
        <dbReference type="ARBA" id="ARBA00022980"/>
    </source>
</evidence>
<keyword evidence="7" id="KW-1185">Reference proteome</keyword>
<dbReference type="AlphaFoldDB" id="A0A0L0RXY9"/>
<proteinExistence type="inferred from homology"/>
<dbReference type="Gene3D" id="2.40.30.10">
    <property type="entry name" value="Translation factors"/>
    <property type="match status" value="1"/>
</dbReference>
<evidence type="ECO:0000256" key="5">
    <source>
        <dbReference type="SAM" id="MobiDB-lite"/>
    </source>
</evidence>
<dbReference type="GO" id="GO:0006412">
    <property type="term" value="P:translation"/>
    <property type="evidence" value="ECO:0007669"/>
    <property type="project" value="InterPro"/>
</dbReference>
<accession>A0A0L0RXY9</accession>
<dbReference type="InterPro" id="IPR009000">
    <property type="entry name" value="Transl_B-barrel_sf"/>
</dbReference>
<dbReference type="GO" id="GO:0003735">
    <property type="term" value="F:structural constituent of ribosome"/>
    <property type="evidence" value="ECO:0007669"/>
    <property type="project" value="InterPro"/>
</dbReference>
<organism evidence="6 7">
    <name type="scientific">Allomyces macrogynus (strain ATCC 38327)</name>
    <name type="common">Allomyces javanicus var. macrogynus</name>
    <dbReference type="NCBI Taxonomy" id="578462"/>
    <lineage>
        <taxon>Eukaryota</taxon>
        <taxon>Fungi</taxon>
        <taxon>Fungi incertae sedis</taxon>
        <taxon>Blastocladiomycota</taxon>
        <taxon>Blastocladiomycetes</taxon>
        <taxon>Blastocladiales</taxon>
        <taxon>Blastocladiaceae</taxon>
        <taxon>Allomyces</taxon>
    </lineage>
</organism>
<evidence type="ECO:0000313" key="6">
    <source>
        <dbReference type="EMBL" id="KNE55223.1"/>
    </source>
</evidence>
<dbReference type="eggNOG" id="KOG3141">
    <property type="taxonomic scope" value="Eukaryota"/>
</dbReference>
<feature type="region of interest" description="Disordered" evidence="5">
    <location>
        <begin position="375"/>
        <end position="406"/>
    </location>
</feature>
<dbReference type="GO" id="GO:0005762">
    <property type="term" value="C:mitochondrial large ribosomal subunit"/>
    <property type="evidence" value="ECO:0007669"/>
    <property type="project" value="TreeGrafter"/>
</dbReference>
<reference evidence="7" key="2">
    <citation type="submission" date="2009-11" db="EMBL/GenBank/DDBJ databases">
        <title>The Genome Sequence of Allomyces macrogynus strain ATCC 38327.</title>
        <authorList>
            <consortium name="The Broad Institute Genome Sequencing Platform"/>
            <person name="Russ C."/>
            <person name="Cuomo C."/>
            <person name="Shea T."/>
            <person name="Young S.K."/>
            <person name="Zeng Q."/>
            <person name="Koehrsen M."/>
            <person name="Haas B."/>
            <person name="Borodovsky M."/>
            <person name="Guigo R."/>
            <person name="Alvarado L."/>
            <person name="Berlin A."/>
            <person name="Borenstein D."/>
            <person name="Chen Z."/>
            <person name="Engels R."/>
            <person name="Freedman E."/>
            <person name="Gellesch M."/>
            <person name="Goldberg J."/>
            <person name="Griggs A."/>
            <person name="Gujja S."/>
            <person name="Heiman D."/>
            <person name="Hepburn T."/>
            <person name="Howarth C."/>
            <person name="Jen D."/>
            <person name="Larson L."/>
            <person name="Lewis B."/>
            <person name="Mehta T."/>
            <person name="Park D."/>
            <person name="Pearson M."/>
            <person name="Roberts A."/>
            <person name="Saif S."/>
            <person name="Shenoy N."/>
            <person name="Sisk P."/>
            <person name="Stolte C."/>
            <person name="Sykes S."/>
            <person name="Walk T."/>
            <person name="White J."/>
            <person name="Yandava C."/>
            <person name="Burger G."/>
            <person name="Gray M.W."/>
            <person name="Holland P.W.H."/>
            <person name="King N."/>
            <person name="Lang F.B.F."/>
            <person name="Roger A.J."/>
            <person name="Ruiz-Trillo I."/>
            <person name="Lander E."/>
            <person name="Nusbaum C."/>
        </authorList>
    </citation>
    <scope>NUCLEOTIDE SEQUENCE [LARGE SCALE GENOMIC DNA]</scope>
    <source>
        <strain evidence="7">ATCC 38327</strain>
    </source>
</reference>
<evidence type="ECO:0000256" key="4">
    <source>
        <dbReference type="ARBA" id="ARBA00035209"/>
    </source>
</evidence>
<feature type="compositionally biased region" description="Basic and acidic residues" evidence="5">
    <location>
        <begin position="383"/>
        <end position="396"/>
    </location>
</feature>
<dbReference type="STRING" id="578462.A0A0L0RXY9"/>
<gene>
    <name evidence="6" type="ORF">AMAG_01136</name>
</gene>
<protein>
    <recommendedName>
        <fullName evidence="4">Large ribosomal subunit protein uL3m</fullName>
    </recommendedName>
</protein>
<dbReference type="SUPFAM" id="SSF50447">
    <property type="entry name" value="Translation proteins"/>
    <property type="match status" value="1"/>
</dbReference>
<dbReference type="Proteomes" id="UP000054350">
    <property type="component" value="Unassembled WGS sequence"/>
</dbReference>
<dbReference type="PANTHER" id="PTHR11229">
    <property type="entry name" value="50S RIBOSOMAL PROTEIN L3"/>
    <property type="match status" value="1"/>
</dbReference>
<dbReference type="InterPro" id="IPR000597">
    <property type="entry name" value="Ribosomal_uL3"/>
</dbReference>
<dbReference type="PANTHER" id="PTHR11229:SF8">
    <property type="entry name" value="LARGE RIBOSOMAL SUBUNIT PROTEIN UL3M"/>
    <property type="match status" value="1"/>
</dbReference>
<dbReference type="FunFam" id="2.40.30.10:FF:000004">
    <property type="entry name" value="50S ribosomal protein L3"/>
    <property type="match status" value="1"/>
</dbReference>
<dbReference type="VEuPathDB" id="FungiDB:AMAG_01136"/>
<comment type="similarity">
    <text evidence="1">Belongs to the universal ribosomal protein uL3 family.</text>
</comment>
<dbReference type="HAMAP" id="MF_01325_B">
    <property type="entry name" value="Ribosomal_uL3_B"/>
    <property type="match status" value="1"/>
</dbReference>
<sequence length="406" mass="43755">MGQWHDTCNVIRCQARASRREIMLFDPFDSHDQHLVCADRLANICADLAVRCRRPPTSTRNRPAAPISTWRNVENECCALRNFQLRPEAASVIIGTASSQLPVCPRKTRSIPRQTSPPTMFRSLVQSMSRGLHTTATALQASAAPTTPAAAAASAAVSGATQRAGSIAIKKGMTAIWDPWGVRVPVTLLQLDSVYVTQVKTPETDGYYGVQVGAGLAKPHRAGKSVVAHCAKASAPPLKEFAEFKVTPDALLPAGHQLTAAHYQVGQFIDVRGVTVGKGFQGVMKRWGFKGQPATHGVSVTHRSLGSTGQCQDPGRVFKGKKMAGHMGAKYRTTLNLQIVKIDHDNNVLYVKGGVPGHDNAFITIRDAVKQYNKTSGPVPTADKAKTGAELLEKQGSDPYLRYESA</sequence>
<name>A0A0L0RXY9_ALLM3</name>